<feature type="transmembrane region" description="Helical" evidence="1">
    <location>
        <begin position="53"/>
        <end position="76"/>
    </location>
</feature>
<sequence length="110" mass="12227">MLKLLLFLKIFNTAVTVVIFVVVGFLSCAFFLGDRETHELLKQHAVGNFCLRFFSFALFGIVLSILPILINALICWRTSIPMPAAYRFAQKAVLVSTISALGGTAVFFCY</sequence>
<dbReference type="PROSITE" id="PS51257">
    <property type="entry name" value="PROKAR_LIPOPROTEIN"/>
    <property type="match status" value="1"/>
</dbReference>
<feature type="transmembrane region" description="Helical" evidence="1">
    <location>
        <begin position="88"/>
        <end position="108"/>
    </location>
</feature>
<reference evidence="2" key="1">
    <citation type="submission" date="2022-03" db="EMBL/GenBank/DDBJ databases">
        <title>Bacterial whole genome sequence for Hymenobacter sp. DH14.</title>
        <authorList>
            <person name="Le V."/>
        </authorList>
    </citation>
    <scope>NUCLEOTIDE SEQUENCE</scope>
    <source>
        <strain evidence="2">DH14</strain>
    </source>
</reference>
<name>A0A9X1VH40_9BACT</name>
<organism evidence="2 3">
    <name type="scientific">Hymenobacter cyanobacteriorum</name>
    <dbReference type="NCBI Taxonomy" id="2926463"/>
    <lineage>
        <taxon>Bacteria</taxon>
        <taxon>Pseudomonadati</taxon>
        <taxon>Bacteroidota</taxon>
        <taxon>Cytophagia</taxon>
        <taxon>Cytophagales</taxon>
        <taxon>Hymenobacteraceae</taxon>
        <taxon>Hymenobacter</taxon>
    </lineage>
</organism>
<evidence type="ECO:0000313" key="3">
    <source>
        <dbReference type="Proteomes" id="UP001139193"/>
    </source>
</evidence>
<proteinExistence type="predicted"/>
<dbReference type="Proteomes" id="UP001139193">
    <property type="component" value="Unassembled WGS sequence"/>
</dbReference>
<keyword evidence="3" id="KW-1185">Reference proteome</keyword>
<dbReference type="EMBL" id="JALBGC010000004">
    <property type="protein sequence ID" value="MCI1189059.1"/>
    <property type="molecule type" value="Genomic_DNA"/>
</dbReference>
<keyword evidence="1" id="KW-0472">Membrane</keyword>
<dbReference type="AlphaFoldDB" id="A0A9X1VH40"/>
<keyword evidence="1" id="KW-1133">Transmembrane helix</keyword>
<comment type="caution">
    <text evidence="2">The sequence shown here is derived from an EMBL/GenBank/DDBJ whole genome shotgun (WGS) entry which is preliminary data.</text>
</comment>
<accession>A0A9X1VH40</accession>
<dbReference type="RefSeq" id="WP_241937282.1">
    <property type="nucleotide sequence ID" value="NZ_JALBGC010000004.1"/>
</dbReference>
<protein>
    <submittedName>
        <fullName evidence="2">Uncharacterized protein</fullName>
    </submittedName>
</protein>
<gene>
    <name evidence="2" type="ORF">MON38_16670</name>
</gene>
<feature type="transmembrane region" description="Helical" evidence="1">
    <location>
        <begin position="12"/>
        <end position="33"/>
    </location>
</feature>
<evidence type="ECO:0000256" key="1">
    <source>
        <dbReference type="SAM" id="Phobius"/>
    </source>
</evidence>
<evidence type="ECO:0000313" key="2">
    <source>
        <dbReference type="EMBL" id="MCI1189059.1"/>
    </source>
</evidence>
<keyword evidence="1" id="KW-0812">Transmembrane</keyword>